<dbReference type="Pfam" id="PF20178">
    <property type="entry name" value="ToxA_N"/>
    <property type="match status" value="1"/>
</dbReference>
<comment type="caution">
    <text evidence="8">The sequence shown here is derived from an EMBL/GenBank/DDBJ whole genome shotgun (WGS) entry which is preliminary data.</text>
</comment>
<dbReference type="InterPro" id="IPR050216">
    <property type="entry name" value="LRR_domain-containing"/>
</dbReference>
<dbReference type="InterPro" id="IPR003591">
    <property type="entry name" value="Leu-rich_rpt_typical-subtyp"/>
</dbReference>
<dbReference type="InterPro" id="IPR032675">
    <property type="entry name" value="LRR_dom_sf"/>
</dbReference>
<gene>
    <name evidence="8" type="ORF">GYN02_05395</name>
</gene>
<keyword evidence="6" id="KW-0832">Ubl conjugation</keyword>
<evidence type="ECO:0000256" key="4">
    <source>
        <dbReference type="ARBA" id="ARBA00022737"/>
    </source>
</evidence>
<comment type="catalytic activity">
    <reaction evidence="1">
        <text>S-ubiquitinyl-[E2 ubiquitin-conjugating enzyme]-L-cysteine + [acceptor protein]-L-lysine = [E2 ubiquitin-conjugating enzyme]-L-cysteine + N(6)-ubiquitinyl-[acceptor protein]-L-lysine.</text>
        <dbReference type="EC" id="2.3.2.27"/>
    </reaction>
</comment>
<evidence type="ECO:0000313" key="8">
    <source>
        <dbReference type="EMBL" id="MBM1194614.1"/>
    </source>
</evidence>
<dbReference type="Proteomes" id="UP000809529">
    <property type="component" value="Unassembled WGS sequence"/>
</dbReference>
<dbReference type="InterPro" id="IPR001611">
    <property type="entry name" value="Leu-rich_rpt"/>
</dbReference>
<dbReference type="PANTHER" id="PTHR48051">
    <property type="match status" value="1"/>
</dbReference>
<keyword evidence="6" id="KW-0833">Ubl conjugation pathway</keyword>
<evidence type="ECO:0000256" key="6">
    <source>
        <dbReference type="PROSITE-ProRule" id="PRU01398"/>
    </source>
</evidence>
<comment type="PTM">
    <text evidence="6">Ubiquitinated in the presence of host E1 ubiquitin-activating enzyme, E2 ubiquitin-conjugating enzyme and ubiquitin.</text>
</comment>
<keyword evidence="9" id="KW-1185">Reference proteome</keyword>
<evidence type="ECO:0000256" key="5">
    <source>
        <dbReference type="ARBA" id="ARBA00023026"/>
    </source>
</evidence>
<keyword evidence="6" id="KW-0808">Transferase</keyword>
<dbReference type="EMBL" id="JAAEBW010000002">
    <property type="protein sequence ID" value="MBM1194614.1"/>
    <property type="molecule type" value="Genomic_DNA"/>
</dbReference>
<evidence type="ECO:0000256" key="1">
    <source>
        <dbReference type="ARBA" id="ARBA00000900"/>
    </source>
</evidence>
<dbReference type="Pfam" id="PF00560">
    <property type="entry name" value="LRR_1"/>
    <property type="match status" value="1"/>
</dbReference>
<dbReference type="RefSeq" id="WP_203302340.1">
    <property type="nucleotide sequence ID" value="NZ_JAAEBW010000002.1"/>
</dbReference>
<keyword evidence="6" id="KW-0964">Secreted</keyword>
<dbReference type="InterPro" id="IPR046673">
    <property type="entry name" value="ToxA_N"/>
</dbReference>
<dbReference type="Gene3D" id="3.80.10.10">
    <property type="entry name" value="Ribonuclease Inhibitor"/>
    <property type="match status" value="1"/>
</dbReference>
<dbReference type="EC" id="2.3.2.27" evidence="2"/>
<protein>
    <recommendedName>
        <fullName evidence="2">RING-type E3 ubiquitin transferase</fullName>
        <ecNumber evidence="2">2.3.2.27</ecNumber>
    </recommendedName>
</protein>
<dbReference type="InterPro" id="IPR029487">
    <property type="entry name" value="NEL_dom"/>
</dbReference>
<name>A0ABS1ZDS8_9PSED</name>
<dbReference type="PROSITE" id="PS52053">
    <property type="entry name" value="NEL"/>
    <property type="match status" value="1"/>
</dbReference>
<dbReference type="PANTHER" id="PTHR48051:SF1">
    <property type="entry name" value="RAS SUPPRESSOR PROTEIN 1"/>
    <property type="match status" value="1"/>
</dbReference>
<keyword evidence="3" id="KW-0433">Leucine-rich repeat</keyword>
<keyword evidence="4" id="KW-0677">Repeat</keyword>
<organism evidence="8 9">
    <name type="scientific">Pseudomonas weihenstephanensis</name>
    <dbReference type="NCBI Taxonomy" id="1608994"/>
    <lineage>
        <taxon>Bacteria</taxon>
        <taxon>Pseudomonadati</taxon>
        <taxon>Pseudomonadota</taxon>
        <taxon>Gammaproteobacteria</taxon>
        <taxon>Pseudomonadales</taxon>
        <taxon>Pseudomonadaceae</taxon>
        <taxon>Pseudomonas</taxon>
    </lineage>
</organism>
<sequence length="1679" mass="189799">MPEPHSPPVPSVVSAADLHEVGIHHDLIKAATQETLAHTSPAFINRLNEHPFTLPEWFINATPEQRTALKESQRLNQASFTAVNAYLNKISTVEAFAAPLLERALKDRFDLTCDVKRNVITLTTLNWFTNEVESSTTQTLLQAALHNFEPDQAQAGGIARGSYLWSAASHHSSDPAPQKIEIEPMAFVRLCRELDIGGQYQSHLKALLDPPDAGEKRGLEQVFTQHERHVLMLQADIALMKGDILHSTHSTLIGYCRGEDHPLFNDLPMTCNTLALDDIPFKSMILSHGTPLEQGRRCIVYIPGDPISCIKEYPTVRAASADLIHKLHDKSYRDFFIHLAPQYQKLKLIKRFNNRFIHASRDPLGMQFSPIPPSLFHFLYAQKKQQLFEDAYFLAVPTATVNRLSVVHRLEHYLDISLNVLNVAALFVPGVGEVMTVVFAAQIMTDIYHGIEAWEQGEQALAWGYTKSVLTNLAFAAAAGKFASELARPVPVERSPYVEELQVVTVKDAPPQLWRPDLRPYEHDIHFDAWAKTDPQGLYTHADKKYLRLEGKHYQLQAAPDKTYRLQHPGRPDAYAPLISTNGRGAWLHEAEELNDWNQATLIRRLDGALHGISDEQALNLLHVSGVDAAQLQLIYIEQTRPPALLDDCIQRFKAQQMLDHFITRMRVGDVKADPLLQLQILVEAELWPRTKALRCLDSSGQTIIEYGNGSAIKRPVLQILDSQVRQGELLSIVLQSLDSQEIRDLIGPDPITGTWVHQLEAQVKQLCSTIADHAERLREPLFASQYRLTQLSDDALVKRLTEAYPGLPAQAGDEMIKAAASAEIWRLENGAQVPLRLKEEALAFVQETRLMRAYEGLYFDYEANPDTQKMILHSLAQMPGWPTDLRLEVHDRMLYGPLLDYLGPEDAPVRKVLVKQGKRYSTFNGHDQMLHGLDDIYASVLHALQDEHRAALGFPHTGQGQALKEALAERPAMDRHMLRMVLGISRASLAPDSPLQLTRGRRGYPRFEKEPARCGRAPFVCFPANPRRIRHLKSKLYPAHTYQSVEGFLGLESLYSREGLTRLEALNKEYKTLRNSLNDWVGAPLEAVQVSEFHQRPVHIRDKTRAANKIIRCWQRSSGMSSPHPGARLNLNDINLATLPTLKADFSHVTTLEISNTYLHRSVEAFLTHFPNLEEVKFEASHLRELPDSLFSLQHLKLLNVRENYLALSPRTATQLAVLKKLRAIDLSHNPLGVIPDFSALTELVSLKLRSTGLTAWPTGIEYLEHLTHLDMRGNFLTTLPPGYFQLPATRLRNTFVHDNPFTGSTLEAVNTYRRHLGLAPELRSHAVASAPEGQLLLWLEPDLIEAERTLKTNLWDAVASEPQAQNFFKVIQDLVASADFEFDRQPLTRKVWQVLETAADDSAYRAEVFANSIENETCVDRTSTIFSRFGFKLLMREALLSDAGVRETKLLALMTGRVRLLELDDIAQTQIALQAHAYTNAVNEAVLAPDAIQRLKPDELEVKLIYQVDLAQRLQLPWQPSHMRFRNVAKITPQQIEEAYQTVINKEATPGYMAKKLLEEDVWRDYIESTYSSEINAANTLLEQRYSDIESLQEKQQQWALTMNSTDAPARALLESELKALARRLALDQTRVFTGAPMTEADYLAELAQLDQQRKKPLERITQKILDRKTLATIEEE</sequence>
<comment type="similarity">
    <text evidence="6">Belongs to the LRR-containing bacterial E3 ligase family.</text>
</comment>
<evidence type="ECO:0000313" key="9">
    <source>
        <dbReference type="Proteomes" id="UP000809529"/>
    </source>
</evidence>
<feature type="active site" description="Glycyl thioester intermediate" evidence="6">
    <location>
        <position position="1420"/>
    </location>
</feature>
<reference evidence="8 9" key="1">
    <citation type="submission" date="2020-01" db="EMBL/GenBank/DDBJ databases">
        <title>Comparative genomics of meat spoilage bacteria.</title>
        <authorList>
            <person name="Hilgarth M."/>
            <person name="Vogel R.F."/>
        </authorList>
    </citation>
    <scope>NUCLEOTIDE SEQUENCE [LARGE SCALE GENOMIC DNA]</scope>
    <source>
        <strain evidence="8 9">TMW2.2077</strain>
    </source>
</reference>
<accession>A0ABS1ZDS8</accession>
<keyword evidence="6" id="KW-1035">Host cytoplasm</keyword>
<keyword evidence="5" id="KW-0843">Virulence</keyword>
<evidence type="ECO:0000256" key="2">
    <source>
        <dbReference type="ARBA" id="ARBA00012483"/>
    </source>
</evidence>
<dbReference type="Gene3D" id="1.20.58.360">
    <property type="entry name" value="Shigella T3SS effector IpaH defines"/>
    <property type="match status" value="1"/>
</dbReference>
<feature type="domain" description="NEL" evidence="7">
    <location>
        <begin position="1332"/>
        <end position="1647"/>
    </location>
</feature>
<proteinExistence type="inferred from homology"/>
<dbReference type="SUPFAM" id="SSF52058">
    <property type="entry name" value="L domain-like"/>
    <property type="match status" value="1"/>
</dbReference>
<dbReference type="Pfam" id="PF14496">
    <property type="entry name" value="NEL"/>
    <property type="match status" value="1"/>
</dbReference>
<evidence type="ECO:0000259" key="7">
    <source>
        <dbReference type="PROSITE" id="PS52053"/>
    </source>
</evidence>
<dbReference type="SMART" id="SM00369">
    <property type="entry name" value="LRR_TYP"/>
    <property type="match status" value="3"/>
</dbReference>
<dbReference type="PROSITE" id="PS51450">
    <property type="entry name" value="LRR"/>
    <property type="match status" value="1"/>
</dbReference>
<evidence type="ECO:0000256" key="3">
    <source>
        <dbReference type="ARBA" id="ARBA00022614"/>
    </source>
</evidence>